<evidence type="ECO:0000313" key="2">
    <source>
        <dbReference type="Proteomes" id="UP001165962"/>
    </source>
</evidence>
<proteinExistence type="predicted"/>
<protein>
    <submittedName>
        <fullName evidence="1">Uncharacterized protein</fullName>
    </submittedName>
</protein>
<dbReference type="RefSeq" id="WP_166147572.1">
    <property type="nucleotide sequence ID" value="NZ_JAAOIW010000002.1"/>
</dbReference>
<keyword evidence="2" id="KW-1185">Reference proteome</keyword>
<name>A0ABX0J3U7_9BACL</name>
<sequence>MGHNQNHNPNQNKAIQRVLEQSGNPDLLEIWNKELSVSDINTFLLELFRLQTKEASYADLLRKYVENRFVHPAKVDPIALKQLEIAVLQIAQSAAYQPILLSPIAPLGSCSIVATADQNKIISALRGTEVVADATNLLALYICDLLKSNKTTNDLDFVRFSTTHRHVRTQPLNKPGLLPHFHVFCLVASGKDQGSYLFEKAVLQEHIALYQMIFKAVFHADIDVQLSRRGGYPDGTGFFERILDDLEKRFPDISITENFSKTDNLYYKGLQFTIVVHINGQELYIGDGGFVDWPQKLLGNRKQRMMISAIGLDRLL</sequence>
<dbReference type="Proteomes" id="UP001165962">
    <property type="component" value="Unassembled WGS sequence"/>
</dbReference>
<reference evidence="1" key="1">
    <citation type="submission" date="2020-03" db="EMBL/GenBank/DDBJ databases">
        <title>Draft sequencing of Paenibacilllus sp. S3N08.</title>
        <authorList>
            <person name="Kim D.-U."/>
        </authorList>
    </citation>
    <scope>NUCLEOTIDE SEQUENCE</scope>
    <source>
        <strain evidence="1">S3N08</strain>
    </source>
</reference>
<gene>
    <name evidence="1" type="ORF">G9U52_06755</name>
</gene>
<comment type="caution">
    <text evidence="1">The sequence shown here is derived from an EMBL/GenBank/DDBJ whole genome shotgun (WGS) entry which is preliminary data.</text>
</comment>
<dbReference type="EMBL" id="JAAOIW010000002">
    <property type="protein sequence ID" value="NHN29532.1"/>
    <property type="molecule type" value="Genomic_DNA"/>
</dbReference>
<accession>A0ABX0J3U7</accession>
<evidence type="ECO:0000313" key="1">
    <source>
        <dbReference type="EMBL" id="NHN29532.1"/>
    </source>
</evidence>
<organism evidence="1 2">
    <name type="scientific">Paenibacillus agricola</name>
    <dbReference type="NCBI Taxonomy" id="2716264"/>
    <lineage>
        <taxon>Bacteria</taxon>
        <taxon>Bacillati</taxon>
        <taxon>Bacillota</taxon>
        <taxon>Bacilli</taxon>
        <taxon>Bacillales</taxon>
        <taxon>Paenibacillaceae</taxon>
        <taxon>Paenibacillus</taxon>
    </lineage>
</organism>